<reference evidence="2 3" key="1">
    <citation type="submission" date="2024-02" db="EMBL/GenBank/DDBJ databases">
        <title>A chromosome-level genome assembly of Drosophila madeirensis, a fruit fly species endemic to Madeira island.</title>
        <authorList>
            <person name="Tomihara K."/>
            <person name="Llopart A."/>
            <person name="Yamamoto D."/>
        </authorList>
    </citation>
    <scope>NUCLEOTIDE SEQUENCE [LARGE SCALE GENOMIC DNA]</scope>
    <source>
        <strain evidence="2 3">RF1</strain>
    </source>
</reference>
<organism evidence="2 3">
    <name type="scientific">Drosophila madeirensis</name>
    <name type="common">Fruit fly</name>
    <dbReference type="NCBI Taxonomy" id="30013"/>
    <lineage>
        <taxon>Eukaryota</taxon>
        <taxon>Metazoa</taxon>
        <taxon>Ecdysozoa</taxon>
        <taxon>Arthropoda</taxon>
        <taxon>Hexapoda</taxon>
        <taxon>Insecta</taxon>
        <taxon>Pterygota</taxon>
        <taxon>Neoptera</taxon>
        <taxon>Endopterygota</taxon>
        <taxon>Diptera</taxon>
        <taxon>Brachycera</taxon>
        <taxon>Muscomorpha</taxon>
        <taxon>Ephydroidea</taxon>
        <taxon>Drosophilidae</taxon>
        <taxon>Drosophila</taxon>
        <taxon>Sophophora</taxon>
    </lineage>
</organism>
<dbReference type="AlphaFoldDB" id="A0AAU9FLA4"/>
<evidence type="ECO:0000256" key="1">
    <source>
        <dbReference type="SAM" id="MobiDB-lite"/>
    </source>
</evidence>
<feature type="compositionally biased region" description="Low complexity" evidence="1">
    <location>
        <begin position="33"/>
        <end position="57"/>
    </location>
</feature>
<evidence type="ECO:0000313" key="3">
    <source>
        <dbReference type="Proteomes" id="UP001500889"/>
    </source>
</evidence>
<feature type="compositionally biased region" description="Polar residues" evidence="1">
    <location>
        <begin position="80"/>
        <end position="93"/>
    </location>
</feature>
<gene>
    <name evidence="2" type="ORF">DMAD_05164</name>
</gene>
<proteinExistence type="predicted"/>
<evidence type="ECO:0000313" key="2">
    <source>
        <dbReference type="EMBL" id="BFF96548.1"/>
    </source>
</evidence>
<accession>A0AAU9FLA4</accession>
<sequence length="221" mass="24391">MSENNTLHTSEETTGIPMALSPELNYTGTDSRSVAVSPSPSTTSVAASGGASSETSSVLELRQAFSSLNERDRLRAEIGRTSSETSDDASLQPSRPGRPTFMSRSTSLSSLQTLSSSSISRQGRLPIDSDGYSGLRRHMSELRLSLDRYLTQSQRRRLQRHRRLDEWVGRIHQSAPVRVPTRGNSISDCSQCSSDTKEKDSLKMVTPNHQELDGWLYSLEV</sequence>
<keyword evidence="3" id="KW-1185">Reference proteome</keyword>
<protein>
    <submittedName>
        <fullName evidence="2">Uncharacterized protein</fullName>
    </submittedName>
</protein>
<feature type="region of interest" description="Disordered" evidence="1">
    <location>
        <begin position="1"/>
        <end position="57"/>
    </location>
</feature>
<feature type="compositionally biased region" description="Low complexity" evidence="1">
    <location>
        <begin position="103"/>
        <end position="122"/>
    </location>
</feature>
<feature type="region of interest" description="Disordered" evidence="1">
    <location>
        <begin position="78"/>
        <end position="133"/>
    </location>
</feature>
<name>A0AAU9FLA4_DROMD</name>
<dbReference type="EMBL" id="AP029265">
    <property type="protein sequence ID" value="BFF96548.1"/>
    <property type="molecule type" value="Genomic_DNA"/>
</dbReference>
<dbReference type="Proteomes" id="UP001500889">
    <property type="component" value="Chromosome J"/>
</dbReference>